<dbReference type="PANTHER" id="PTHR43399:SF4">
    <property type="entry name" value="CELL WALL-ASSOCIATED PROTEASE"/>
    <property type="match status" value="1"/>
</dbReference>
<feature type="region of interest" description="Disordered" evidence="7">
    <location>
        <begin position="166"/>
        <end position="185"/>
    </location>
</feature>
<evidence type="ECO:0000256" key="7">
    <source>
        <dbReference type="SAM" id="MobiDB-lite"/>
    </source>
</evidence>
<feature type="active site" description="Charge relay system" evidence="6">
    <location>
        <position position="884"/>
    </location>
</feature>
<dbReference type="Proteomes" id="UP001239445">
    <property type="component" value="Unassembled WGS sequence"/>
</dbReference>
<feature type="compositionally biased region" description="Basic and acidic residues" evidence="7">
    <location>
        <begin position="348"/>
        <end position="358"/>
    </location>
</feature>
<sequence>MVDPKSPYPRDADSEEDSEDDLEVQQDGDDEDDEGYYEQQATREPANPVNRALLDFVDTVPRGTLDWSKPDLIFAQYPALSQKSELSGKTVLHMLIESWTKYIEVNLKLVPHIRAAFNEIVKKYPELIKVRDSLDQDSGRISGQTVLYSAIASGAPRILENLVKSLEPSGGSSRKSRKGGDSDPLSQALAVRCSVDGREENSLHYALRSPPSVVSPKALKKLVHKATEAAVAAADSYGFTPLHYAVDYGRYSEDQYKIVKMLLKTGERPSLIRSGKAVLDFFTNDDLSVYQYHVRTRELFREKTTTTKGGQSRLAKTEEDLRNLRKLEQKKREEELKEQRRQQLQQQEQRERVRARPDGDEDSDSDAETKRGGPQPPRNPGEKMPAQGPPKTAPGPKGSDAKGPGLKGISLPRDKDTADPRGRDPRIDTRGPGARDESQQRQKPDNRPREPPGQDPKTPLKRTATVSFDDAKKEETAEDRKRMRDECSEKIKMDIKVQYLRTRSHPKAVKFLYGKNPKDIQISFEYEGLAVEADADTFKDSFQELTFDNVLKYVAFPAVFVRNWRKNPLRVPPGEEATRGRSDMLYFFQWLREKGVERILKVIVDDSKSPPHSDEAIEMSLKPFRVEVLDWSKPDLDPVTICNASQDLTEIVLHWSGNNAVLRAWSEPEGLRKLPDLSVINLLVDGTLESSERTKRYIMDFENRLTIPYAPFLPPTEPVQPITAMSPTAAADRAAMPPPPIPNTGVRRTTTGVSVTLGRQEERAESPARAPPSPDPTAVKRLRSVAVKGGIDGLSLRPRSMGANGSGTGNAPNLGTPPHRWLDSTDAFAQRIDNVWRKIVAERTRDVNNEINALSSKGPVTPTERAEIMSRKGPPRDIVVAVIDDGVDTTVEDLIGRVLTGRTFDYEEDGDRVRPWYVSEKGHGTIMASMIARVCRMAKIYPIRLRMVGSGIDSMSAARAIHAAVDRDVDIISMSWTVSVPAAKSELKAVFDSALQRAIDRNILMFCSSGDSGHTGDMFYPAGFRPETVIKIGAANPTGLPYDWAGSLERLDFIFPGVEVVQQHDNKPSGIGKLKAETGSSVATALGAGLAALVMYCARIAYLYGRVGLTEADFERLRRRDVMVEAIARFGRSTSEKTEGKFIEVWNRLDGRTRDLQRVTGDNKSSRDLVAGLARDLINTST</sequence>
<evidence type="ECO:0000256" key="1">
    <source>
        <dbReference type="ARBA" id="ARBA00011073"/>
    </source>
</evidence>
<feature type="compositionally biased region" description="Basic and acidic residues" evidence="7">
    <location>
        <begin position="412"/>
        <end position="452"/>
    </location>
</feature>
<feature type="compositionally biased region" description="Acidic residues" evidence="7">
    <location>
        <begin position="13"/>
        <end position="36"/>
    </location>
</feature>
<dbReference type="AlphaFoldDB" id="A0AAJ0FBH0"/>
<keyword evidence="5" id="KW-0040">ANK repeat</keyword>
<accession>A0AAJ0FBH0</accession>
<dbReference type="Gene3D" id="1.25.40.20">
    <property type="entry name" value="Ankyrin repeat-containing domain"/>
    <property type="match status" value="1"/>
</dbReference>
<comment type="caution">
    <text evidence="9">The sequence shown here is derived from an EMBL/GenBank/DDBJ whole genome shotgun (WGS) entry which is preliminary data.</text>
</comment>
<evidence type="ECO:0000256" key="4">
    <source>
        <dbReference type="ARBA" id="ARBA00022825"/>
    </source>
</evidence>
<evidence type="ECO:0000313" key="10">
    <source>
        <dbReference type="Proteomes" id="UP001239445"/>
    </source>
</evidence>
<dbReference type="SUPFAM" id="SSF48403">
    <property type="entry name" value="Ankyrin repeat"/>
    <property type="match status" value="1"/>
</dbReference>
<dbReference type="InterPro" id="IPR036852">
    <property type="entry name" value="Peptidase_S8/S53_dom_sf"/>
</dbReference>
<feature type="region of interest" description="Disordered" evidence="7">
    <location>
        <begin position="303"/>
        <end position="322"/>
    </location>
</feature>
<feature type="region of interest" description="Disordered" evidence="7">
    <location>
        <begin position="1"/>
        <end position="44"/>
    </location>
</feature>
<reference evidence="9" key="1">
    <citation type="submission" date="2023-06" db="EMBL/GenBank/DDBJ databases">
        <title>Genome-scale phylogeny and comparative genomics of the fungal order Sordariales.</title>
        <authorList>
            <consortium name="Lawrence Berkeley National Laboratory"/>
            <person name="Hensen N."/>
            <person name="Bonometti L."/>
            <person name="Westerberg I."/>
            <person name="Brannstrom I.O."/>
            <person name="Guillou S."/>
            <person name="Cros-Aarteil S."/>
            <person name="Calhoun S."/>
            <person name="Haridas S."/>
            <person name="Kuo A."/>
            <person name="Mondo S."/>
            <person name="Pangilinan J."/>
            <person name="Riley R."/>
            <person name="Labutti K."/>
            <person name="Andreopoulos B."/>
            <person name="Lipzen A."/>
            <person name="Chen C."/>
            <person name="Yanf M."/>
            <person name="Daum C."/>
            <person name="Ng V."/>
            <person name="Clum A."/>
            <person name="Steindorff A."/>
            <person name="Ohm R."/>
            <person name="Martin F."/>
            <person name="Silar P."/>
            <person name="Natvig D."/>
            <person name="Lalanne C."/>
            <person name="Gautier V."/>
            <person name="Ament-Velasquez S.L."/>
            <person name="Kruys A."/>
            <person name="Hutchinson M.I."/>
            <person name="Powell A.J."/>
            <person name="Barry K."/>
            <person name="Miller A.N."/>
            <person name="Grigoriev I.V."/>
            <person name="Debuchy R."/>
            <person name="Gladieux P."/>
            <person name="Thoren M.H."/>
            <person name="Johannesson H."/>
        </authorList>
    </citation>
    <scope>NUCLEOTIDE SEQUENCE</scope>
    <source>
        <strain evidence="9">PSN4</strain>
    </source>
</reference>
<feature type="compositionally biased region" description="Basic and acidic residues" evidence="7">
    <location>
        <begin position="469"/>
        <end position="484"/>
    </location>
</feature>
<dbReference type="SUPFAM" id="SSF52743">
    <property type="entry name" value="Subtilisin-like"/>
    <property type="match status" value="1"/>
</dbReference>
<keyword evidence="3 6" id="KW-0378">Hydrolase</keyword>
<dbReference type="Gene3D" id="3.40.50.200">
    <property type="entry name" value="Peptidase S8/S53 domain"/>
    <property type="match status" value="1"/>
</dbReference>
<dbReference type="PROSITE" id="PS51892">
    <property type="entry name" value="SUBTILASE"/>
    <property type="match status" value="1"/>
</dbReference>
<organism evidence="9 10">
    <name type="scientific">Echria macrotheca</name>
    <dbReference type="NCBI Taxonomy" id="438768"/>
    <lineage>
        <taxon>Eukaryota</taxon>
        <taxon>Fungi</taxon>
        <taxon>Dikarya</taxon>
        <taxon>Ascomycota</taxon>
        <taxon>Pezizomycotina</taxon>
        <taxon>Sordariomycetes</taxon>
        <taxon>Sordariomycetidae</taxon>
        <taxon>Sordariales</taxon>
        <taxon>Schizotheciaceae</taxon>
        <taxon>Echria</taxon>
    </lineage>
</organism>
<feature type="active site" description="Charge relay system" evidence="6">
    <location>
        <position position="923"/>
    </location>
</feature>
<dbReference type="PRINTS" id="PR00723">
    <property type="entry name" value="SUBTILISIN"/>
</dbReference>
<evidence type="ECO:0000256" key="5">
    <source>
        <dbReference type="PROSITE-ProRule" id="PRU00023"/>
    </source>
</evidence>
<keyword evidence="2 6" id="KW-0645">Protease</keyword>
<dbReference type="InterPro" id="IPR000209">
    <property type="entry name" value="Peptidase_S8/S53_dom"/>
</dbReference>
<name>A0AAJ0FBH0_9PEZI</name>
<feature type="domain" description="Peptidase S8/S53" evidence="8">
    <location>
        <begin position="877"/>
        <end position="1095"/>
    </location>
</feature>
<dbReference type="InterPro" id="IPR051048">
    <property type="entry name" value="Peptidase_S8/S53_subtilisin"/>
</dbReference>
<keyword evidence="4 6" id="KW-0720">Serine protease</keyword>
<dbReference type="GO" id="GO:0004252">
    <property type="term" value="F:serine-type endopeptidase activity"/>
    <property type="evidence" value="ECO:0007669"/>
    <property type="project" value="UniProtKB-UniRule"/>
</dbReference>
<dbReference type="CDD" id="cd07491">
    <property type="entry name" value="Peptidases_S8_7"/>
    <property type="match status" value="1"/>
</dbReference>
<feature type="region of interest" description="Disordered" evidence="7">
    <location>
        <begin position="792"/>
        <end position="816"/>
    </location>
</feature>
<dbReference type="SMART" id="SM00248">
    <property type="entry name" value="ANK"/>
    <property type="match status" value="3"/>
</dbReference>
<evidence type="ECO:0000256" key="6">
    <source>
        <dbReference type="PROSITE-ProRule" id="PRU01240"/>
    </source>
</evidence>
<dbReference type="InterPro" id="IPR036770">
    <property type="entry name" value="Ankyrin_rpt-contain_sf"/>
</dbReference>
<dbReference type="PANTHER" id="PTHR43399">
    <property type="entry name" value="SUBTILISIN-RELATED"/>
    <property type="match status" value="1"/>
</dbReference>
<evidence type="ECO:0000313" key="9">
    <source>
        <dbReference type="EMBL" id="KAK1757348.1"/>
    </source>
</evidence>
<dbReference type="InterPro" id="IPR002110">
    <property type="entry name" value="Ankyrin_rpt"/>
</dbReference>
<dbReference type="PROSITE" id="PS50088">
    <property type="entry name" value="ANK_REPEAT"/>
    <property type="match status" value="1"/>
</dbReference>
<dbReference type="Pfam" id="PF00023">
    <property type="entry name" value="Ank"/>
    <property type="match status" value="1"/>
</dbReference>
<evidence type="ECO:0000256" key="2">
    <source>
        <dbReference type="ARBA" id="ARBA00022670"/>
    </source>
</evidence>
<feature type="compositionally biased region" description="Basic and acidic residues" evidence="7">
    <location>
        <begin position="332"/>
        <end position="341"/>
    </location>
</feature>
<dbReference type="Pfam" id="PF00082">
    <property type="entry name" value="Peptidase_S8"/>
    <property type="match status" value="1"/>
</dbReference>
<feature type="region of interest" description="Disordered" evidence="7">
    <location>
        <begin position="332"/>
        <end position="484"/>
    </location>
</feature>
<dbReference type="InterPro" id="IPR015500">
    <property type="entry name" value="Peptidase_S8_subtilisin-rel"/>
</dbReference>
<dbReference type="PROSITE" id="PS50297">
    <property type="entry name" value="ANK_REP_REGION"/>
    <property type="match status" value="1"/>
</dbReference>
<dbReference type="GO" id="GO:0006508">
    <property type="term" value="P:proteolysis"/>
    <property type="evidence" value="ECO:0007669"/>
    <property type="project" value="UniProtKB-KW"/>
</dbReference>
<dbReference type="EMBL" id="MU839830">
    <property type="protein sequence ID" value="KAK1757348.1"/>
    <property type="molecule type" value="Genomic_DNA"/>
</dbReference>
<gene>
    <name evidence="9" type="ORF">QBC47DRAFT_399689</name>
</gene>
<protein>
    <recommendedName>
        <fullName evidence="8">Peptidase S8/S53 domain-containing protein</fullName>
    </recommendedName>
</protein>
<evidence type="ECO:0000259" key="8">
    <source>
        <dbReference type="Pfam" id="PF00082"/>
    </source>
</evidence>
<comment type="similarity">
    <text evidence="1 6">Belongs to the peptidase S8 family.</text>
</comment>
<feature type="repeat" description="ANK" evidence="5">
    <location>
        <begin position="237"/>
        <end position="274"/>
    </location>
</feature>
<proteinExistence type="inferred from homology"/>
<feature type="region of interest" description="Disordered" evidence="7">
    <location>
        <begin position="758"/>
        <end position="778"/>
    </location>
</feature>
<keyword evidence="10" id="KW-1185">Reference proteome</keyword>
<evidence type="ECO:0000256" key="3">
    <source>
        <dbReference type="ARBA" id="ARBA00022801"/>
    </source>
</evidence>
<feature type="active site" description="Charge relay system" evidence="6">
    <location>
        <position position="1081"/>
    </location>
</feature>